<dbReference type="SUPFAM" id="SSF46565">
    <property type="entry name" value="Chaperone J-domain"/>
    <property type="match status" value="1"/>
</dbReference>
<feature type="compositionally biased region" description="Acidic residues" evidence="2">
    <location>
        <begin position="307"/>
        <end position="316"/>
    </location>
</feature>
<keyword evidence="1" id="KW-0175">Coiled coil</keyword>
<dbReference type="SMART" id="SM00271">
    <property type="entry name" value="DnaJ"/>
    <property type="match status" value="1"/>
</dbReference>
<dbReference type="PANTHER" id="PTHR44029:SF1">
    <property type="entry name" value="DNAJ HOMOLOG SUBFAMILY C MEMBER 21"/>
    <property type="match status" value="1"/>
</dbReference>
<evidence type="ECO:0000259" key="3">
    <source>
        <dbReference type="PROSITE" id="PS50076"/>
    </source>
</evidence>
<proteinExistence type="predicted"/>
<dbReference type="AlphaFoldDB" id="A0A9N8WN09"/>
<gene>
    <name evidence="4" type="ORF">RFULGI_LOCUS1887</name>
</gene>
<dbReference type="InterPro" id="IPR054076">
    <property type="entry name" value="ZUO1-like_ZHD"/>
</dbReference>
<dbReference type="GO" id="GO:0005737">
    <property type="term" value="C:cytoplasm"/>
    <property type="evidence" value="ECO:0007669"/>
    <property type="project" value="TreeGrafter"/>
</dbReference>
<accession>A0A9N8WN09</accession>
<dbReference type="Pfam" id="PF00226">
    <property type="entry name" value="DnaJ"/>
    <property type="match status" value="1"/>
</dbReference>
<feature type="domain" description="J" evidence="3">
    <location>
        <begin position="4"/>
        <end position="98"/>
    </location>
</feature>
<dbReference type="Gene3D" id="1.10.287.110">
    <property type="entry name" value="DnaJ domain"/>
    <property type="match status" value="1"/>
</dbReference>
<feature type="coiled-coil region" evidence="1">
    <location>
        <begin position="222"/>
        <end position="249"/>
    </location>
</feature>
<feature type="compositionally biased region" description="Polar residues" evidence="2">
    <location>
        <begin position="358"/>
        <end position="380"/>
    </location>
</feature>
<evidence type="ECO:0000256" key="1">
    <source>
        <dbReference type="SAM" id="Coils"/>
    </source>
</evidence>
<dbReference type="InterPro" id="IPR001623">
    <property type="entry name" value="DnaJ_domain"/>
</dbReference>
<dbReference type="Pfam" id="PF21884">
    <property type="entry name" value="ZUO1-like_ZHD"/>
    <property type="match status" value="1"/>
</dbReference>
<feature type="region of interest" description="Disordered" evidence="2">
    <location>
        <begin position="293"/>
        <end position="410"/>
    </location>
</feature>
<name>A0A9N8WN09_9GLOM</name>
<evidence type="ECO:0000313" key="5">
    <source>
        <dbReference type="Proteomes" id="UP000789396"/>
    </source>
</evidence>
<dbReference type="EMBL" id="CAJVPZ010001302">
    <property type="protein sequence ID" value="CAG8488931.1"/>
    <property type="molecule type" value="Genomic_DNA"/>
</dbReference>
<dbReference type="CDD" id="cd06257">
    <property type="entry name" value="DnaJ"/>
    <property type="match status" value="1"/>
</dbReference>
<dbReference type="PROSITE" id="PS50076">
    <property type="entry name" value="DNAJ_2"/>
    <property type="match status" value="1"/>
</dbReference>
<keyword evidence="5" id="KW-1185">Reference proteome</keyword>
<protein>
    <submittedName>
        <fullName evidence="4">2114_t:CDS:1</fullName>
    </submittedName>
</protein>
<reference evidence="4" key="1">
    <citation type="submission" date="2021-06" db="EMBL/GenBank/DDBJ databases">
        <authorList>
            <person name="Kallberg Y."/>
            <person name="Tangrot J."/>
            <person name="Rosling A."/>
        </authorList>
    </citation>
    <scope>NUCLEOTIDE SEQUENCE</scope>
    <source>
        <strain evidence="4">IN212</strain>
    </source>
</reference>
<feature type="compositionally biased region" description="Basic and acidic residues" evidence="2">
    <location>
        <begin position="318"/>
        <end position="328"/>
    </location>
</feature>
<comment type="caution">
    <text evidence="4">The sequence shown here is derived from an EMBL/GenBank/DDBJ whole genome shotgun (WGS) entry which is preliminary data.</text>
</comment>
<evidence type="ECO:0000256" key="2">
    <source>
        <dbReference type="SAM" id="MobiDB-lite"/>
    </source>
</evidence>
<dbReference type="OrthoDB" id="5894at2759"/>
<organism evidence="4 5">
    <name type="scientific">Racocetra fulgida</name>
    <dbReference type="NCBI Taxonomy" id="60492"/>
    <lineage>
        <taxon>Eukaryota</taxon>
        <taxon>Fungi</taxon>
        <taxon>Fungi incertae sedis</taxon>
        <taxon>Mucoromycota</taxon>
        <taxon>Glomeromycotina</taxon>
        <taxon>Glomeromycetes</taxon>
        <taxon>Diversisporales</taxon>
        <taxon>Gigasporaceae</taxon>
        <taxon>Racocetra</taxon>
    </lineage>
</organism>
<sequence length="410" mass="48237">MRTCYYELLGVEQYVTAEELKKAYRKKALEWHPDKNHHRVAEATKQFALLQQAYEVLSDPNERECVAGISVEDLMKYFNIGCFSGFDDSPKGFYTVYGNIFEQLAQEEVEAHARDRDENSFEFFPYPSFGDSTTSPDQEDSKYGNLIKYFYQSWLNFSTRKKFAWFDKHRLSEAPDRWARKKMEVENEKSRKLARKEYNETVKLLVEFVQKRDPRYKAYKMAVDQRNKAQVAEAKKRAARDRAERISKLQEYQEQEWTKQQWINHEKSKTHKTNVKLLKKEMAEDFEDNEDLIISDDQNETNNHDIDELDAEEISGDEIVRDKIKSDSPNDDDELSEQLNKIKVSSRGGFESEEDSNKTQPPLNVDDNSIQQENATKIQQENGSKKEKKKDKKNSKDSKQVKTYIIDITL</sequence>
<dbReference type="PRINTS" id="PR00625">
    <property type="entry name" value="JDOMAIN"/>
</dbReference>
<evidence type="ECO:0000313" key="4">
    <source>
        <dbReference type="EMBL" id="CAG8488931.1"/>
    </source>
</evidence>
<dbReference type="Proteomes" id="UP000789396">
    <property type="component" value="Unassembled WGS sequence"/>
</dbReference>
<dbReference type="PANTHER" id="PTHR44029">
    <property type="entry name" value="DNAJ HOMOLOG SUBFAMILY C MEMBER 21"/>
    <property type="match status" value="1"/>
</dbReference>
<dbReference type="InterPro" id="IPR051964">
    <property type="entry name" value="Chaperone_stress_response"/>
</dbReference>
<dbReference type="InterPro" id="IPR036869">
    <property type="entry name" value="J_dom_sf"/>
</dbReference>